<dbReference type="SUPFAM" id="SSF81923">
    <property type="entry name" value="Double Clp-N motif"/>
    <property type="match status" value="1"/>
</dbReference>
<dbReference type="EMBL" id="JAHRHJ020003813">
    <property type="protein sequence ID" value="KAH9289601.1"/>
    <property type="molecule type" value="Genomic_DNA"/>
</dbReference>
<dbReference type="PANTHER" id="PTHR47016">
    <property type="entry name" value="ATP-DEPENDENT CLP PROTEASE ATP-BINDING SUBUNIT CLPT1, CHLOROPLASTIC"/>
    <property type="match status" value="1"/>
</dbReference>
<sequence>NPEWAAEEKLPKWSERAIRSFCLAETVARKMNYSTVGTESLLTGIMLEGTSPAAKFLRANGITLSKVKTQTLIDVGYVHPHLAPFRKVIPISEEAQKALDLAVEEKIKSGASGEVTTSHMLLGIWAHKGSAGHTMLANLGFDDKKAEELATS</sequence>
<dbReference type="Pfam" id="PF02861">
    <property type="entry name" value="Clp_N"/>
    <property type="match status" value="1"/>
</dbReference>
<evidence type="ECO:0000313" key="4">
    <source>
        <dbReference type="Proteomes" id="UP000824469"/>
    </source>
</evidence>
<dbReference type="InterPro" id="IPR004176">
    <property type="entry name" value="Clp_R_N"/>
</dbReference>
<dbReference type="InterPro" id="IPR044217">
    <property type="entry name" value="CLPT1/2"/>
</dbReference>
<gene>
    <name evidence="3" type="ORF">KI387_033718</name>
</gene>
<dbReference type="AlphaFoldDB" id="A0AA38F573"/>
<organism evidence="3 4">
    <name type="scientific">Taxus chinensis</name>
    <name type="common">Chinese yew</name>
    <name type="synonym">Taxus wallichiana var. chinensis</name>
    <dbReference type="NCBI Taxonomy" id="29808"/>
    <lineage>
        <taxon>Eukaryota</taxon>
        <taxon>Viridiplantae</taxon>
        <taxon>Streptophyta</taxon>
        <taxon>Embryophyta</taxon>
        <taxon>Tracheophyta</taxon>
        <taxon>Spermatophyta</taxon>
        <taxon>Pinopsida</taxon>
        <taxon>Pinidae</taxon>
        <taxon>Conifers II</taxon>
        <taxon>Cupressales</taxon>
        <taxon>Taxaceae</taxon>
        <taxon>Taxus</taxon>
    </lineage>
</organism>
<feature type="non-terminal residue" evidence="3">
    <location>
        <position position="152"/>
    </location>
</feature>
<protein>
    <recommendedName>
        <fullName evidence="2">Clp R domain-containing protein</fullName>
    </recommendedName>
</protein>
<dbReference type="PANTHER" id="PTHR47016:SF1">
    <property type="entry name" value="ATP-DEPENDENT CLP PROTEASE ATP-BINDING SUBUNIT CLPT1, CHLOROPLASTIC"/>
    <property type="match status" value="1"/>
</dbReference>
<dbReference type="Proteomes" id="UP000824469">
    <property type="component" value="Unassembled WGS sequence"/>
</dbReference>
<name>A0AA38F573_TAXCH</name>
<dbReference type="InterPro" id="IPR036628">
    <property type="entry name" value="Clp_N_dom_sf"/>
</dbReference>
<proteinExistence type="predicted"/>
<comment type="caution">
    <text evidence="3">The sequence shown here is derived from an EMBL/GenBank/DDBJ whole genome shotgun (WGS) entry which is preliminary data.</text>
</comment>
<feature type="domain" description="Clp R" evidence="2">
    <location>
        <begin position="10"/>
        <end position="152"/>
    </location>
</feature>
<evidence type="ECO:0000256" key="1">
    <source>
        <dbReference type="PROSITE-ProRule" id="PRU01251"/>
    </source>
</evidence>
<dbReference type="OMA" id="ILYWSAR"/>
<dbReference type="Gene3D" id="1.10.1780.10">
    <property type="entry name" value="Clp, N-terminal domain"/>
    <property type="match status" value="1"/>
</dbReference>
<reference evidence="3 4" key="1">
    <citation type="journal article" date="2021" name="Nat. Plants">
        <title>The Taxus genome provides insights into paclitaxel biosynthesis.</title>
        <authorList>
            <person name="Xiong X."/>
            <person name="Gou J."/>
            <person name="Liao Q."/>
            <person name="Li Y."/>
            <person name="Zhou Q."/>
            <person name="Bi G."/>
            <person name="Li C."/>
            <person name="Du R."/>
            <person name="Wang X."/>
            <person name="Sun T."/>
            <person name="Guo L."/>
            <person name="Liang H."/>
            <person name="Lu P."/>
            <person name="Wu Y."/>
            <person name="Zhang Z."/>
            <person name="Ro D.K."/>
            <person name="Shang Y."/>
            <person name="Huang S."/>
            <person name="Yan J."/>
        </authorList>
    </citation>
    <scope>NUCLEOTIDE SEQUENCE [LARGE SCALE GENOMIC DNA]</scope>
    <source>
        <strain evidence="3">Ta-2019</strain>
    </source>
</reference>
<evidence type="ECO:0000259" key="2">
    <source>
        <dbReference type="PROSITE" id="PS51903"/>
    </source>
</evidence>
<accession>A0AA38F573</accession>
<dbReference type="PROSITE" id="PS51903">
    <property type="entry name" value="CLP_R"/>
    <property type="match status" value="1"/>
</dbReference>
<keyword evidence="1" id="KW-0677">Repeat</keyword>
<keyword evidence="4" id="KW-1185">Reference proteome</keyword>
<feature type="non-terminal residue" evidence="3">
    <location>
        <position position="1"/>
    </location>
</feature>
<evidence type="ECO:0000313" key="3">
    <source>
        <dbReference type="EMBL" id="KAH9289601.1"/>
    </source>
</evidence>